<dbReference type="PANTHER" id="PTHR11616">
    <property type="entry name" value="SODIUM/CHLORIDE DEPENDENT TRANSPORTER"/>
    <property type="match status" value="1"/>
</dbReference>
<dbReference type="AlphaFoldDB" id="A0A1Y1M5C2"/>
<keyword evidence="7 17" id="KW-1133">Transmembrane helix</keyword>
<evidence type="ECO:0000256" key="15">
    <source>
        <dbReference type="RuleBase" id="RU003732"/>
    </source>
</evidence>
<evidence type="ECO:0000256" key="13">
    <source>
        <dbReference type="ARBA" id="ARBA00037785"/>
    </source>
</evidence>
<feature type="transmembrane region" description="Helical" evidence="17">
    <location>
        <begin position="129"/>
        <end position="151"/>
    </location>
</feature>
<dbReference type="GO" id="GO:0005283">
    <property type="term" value="F:amino acid:sodium symporter activity"/>
    <property type="evidence" value="ECO:0007669"/>
    <property type="project" value="TreeGrafter"/>
</dbReference>
<reference evidence="18" key="1">
    <citation type="journal article" date="2016" name="Sci. Rep.">
        <title>Molecular characterization of firefly nuptial gifts: a multi-omics approach sheds light on postcopulatory sexual selection.</title>
        <authorList>
            <person name="Al-Wathiqui N."/>
            <person name="Fallon T.R."/>
            <person name="South A."/>
            <person name="Weng J.K."/>
            <person name="Lewis S.M."/>
        </authorList>
    </citation>
    <scope>NUCLEOTIDE SEQUENCE</scope>
</reference>
<dbReference type="PANTHER" id="PTHR11616:SF321">
    <property type="entry name" value="SODIUM-DEPENDENT NUTRIENT AMINO ACID TRANSPORTER 1-RELATED"/>
    <property type="match status" value="1"/>
</dbReference>
<proteinExistence type="inferred from homology"/>
<protein>
    <recommendedName>
        <fullName evidence="15">Transporter</fullName>
    </recommendedName>
</protein>
<evidence type="ECO:0000256" key="9">
    <source>
        <dbReference type="ARBA" id="ARBA00023065"/>
    </source>
</evidence>
<comment type="function">
    <text evidence="13">Unusual broad substrate spectrum amino acid:sodium cotransporter that promotes absorption of the D isomers of essential amino acids. Neutral amino acids are the preferred substrates, especially methionine and phenylalanine.</text>
</comment>
<evidence type="ECO:0000256" key="10">
    <source>
        <dbReference type="ARBA" id="ARBA00023136"/>
    </source>
</evidence>
<evidence type="ECO:0000256" key="14">
    <source>
        <dbReference type="PIRSR" id="PIRSR600175-1"/>
    </source>
</evidence>
<dbReference type="PROSITE" id="PS00610">
    <property type="entry name" value="NA_NEUROTRAN_SYMP_1"/>
    <property type="match status" value="1"/>
</dbReference>
<keyword evidence="9" id="KW-0406">Ion transport</keyword>
<dbReference type="PROSITE" id="PS50267">
    <property type="entry name" value="NA_NEUROTRAN_SYMP_3"/>
    <property type="match status" value="1"/>
</dbReference>
<dbReference type="GO" id="GO:0046872">
    <property type="term" value="F:metal ion binding"/>
    <property type="evidence" value="ECO:0007669"/>
    <property type="project" value="UniProtKB-KW"/>
</dbReference>
<feature type="region of interest" description="Disordered" evidence="16">
    <location>
        <begin position="1"/>
        <end position="30"/>
    </location>
</feature>
<dbReference type="PRINTS" id="PR00176">
    <property type="entry name" value="NANEUSMPORT"/>
</dbReference>
<feature type="transmembrane region" description="Helical" evidence="17">
    <location>
        <begin position="220"/>
        <end position="238"/>
    </location>
</feature>
<evidence type="ECO:0000256" key="4">
    <source>
        <dbReference type="ARBA" id="ARBA00022692"/>
    </source>
</evidence>
<evidence type="ECO:0000256" key="1">
    <source>
        <dbReference type="ARBA" id="ARBA00004141"/>
    </source>
</evidence>
<dbReference type="GO" id="GO:0015179">
    <property type="term" value="F:L-amino acid transmembrane transporter activity"/>
    <property type="evidence" value="ECO:0007669"/>
    <property type="project" value="TreeGrafter"/>
</dbReference>
<feature type="transmembrane region" description="Helical" evidence="17">
    <location>
        <begin position="430"/>
        <end position="447"/>
    </location>
</feature>
<evidence type="ECO:0000256" key="5">
    <source>
        <dbReference type="ARBA" id="ARBA00022847"/>
    </source>
</evidence>
<dbReference type="InterPro" id="IPR000175">
    <property type="entry name" value="Na/ntran_symport"/>
</dbReference>
<name>A0A1Y1M5C2_PHOPY</name>
<feature type="transmembrane region" description="Helical" evidence="17">
    <location>
        <begin position="250"/>
        <end position="268"/>
    </location>
</feature>
<evidence type="ECO:0000256" key="17">
    <source>
        <dbReference type="SAM" id="Phobius"/>
    </source>
</evidence>
<keyword evidence="11" id="KW-0325">Glycoprotein</keyword>
<keyword evidence="14" id="KW-0479">Metal-binding</keyword>
<keyword evidence="10 17" id="KW-0472">Membrane</keyword>
<dbReference type="Pfam" id="PF00209">
    <property type="entry name" value="SNF"/>
    <property type="match status" value="1"/>
</dbReference>
<comment type="subcellular location">
    <subcellularLocation>
        <location evidence="1">Membrane</location>
        <topology evidence="1">Multi-pass membrane protein</topology>
    </subcellularLocation>
</comment>
<feature type="transmembrane region" description="Helical" evidence="17">
    <location>
        <begin position="328"/>
        <end position="350"/>
    </location>
</feature>
<evidence type="ECO:0000256" key="3">
    <source>
        <dbReference type="ARBA" id="ARBA00022448"/>
    </source>
</evidence>
<feature type="binding site" evidence="14">
    <location>
        <position position="64"/>
    </location>
    <ligand>
        <name>Na(+)</name>
        <dbReference type="ChEBI" id="CHEBI:29101"/>
        <label>1</label>
    </ligand>
</feature>
<evidence type="ECO:0000256" key="8">
    <source>
        <dbReference type="ARBA" id="ARBA00023053"/>
    </source>
</evidence>
<evidence type="ECO:0000256" key="2">
    <source>
        <dbReference type="ARBA" id="ARBA00006459"/>
    </source>
</evidence>
<dbReference type="GO" id="GO:0089718">
    <property type="term" value="P:amino acid import across plasma membrane"/>
    <property type="evidence" value="ECO:0007669"/>
    <property type="project" value="TreeGrafter"/>
</dbReference>
<feature type="binding site" evidence="14">
    <location>
        <position position="60"/>
    </location>
    <ligand>
        <name>Na(+)</name>
        <dbReference type="ChEBI" id="CHEBI:29101"/>
        <label>1</label>
    </ligand>
</feature>
<feature type="transmembrane region" description="Helical" evidence="17">
    <location>
        <begin position="292"/>
        <end position="316"/>
    </location>
</feature>
<feature type="binding site" evidence="14">
    <location>
        <position position="402"/>
    </location>
    <ligand>
        <name>Na(+)</name>
        <dbReference type="ChEBI" id="CHEBI:29101"/>
        <label>1</label>
    </ligand>
</feature>
<dbReference type="InterPro" id="IPR037272">
    <property type="entry name" value="SNS_sf"/>
</dbReference>
<keyword evidence="6" id="KW-0029">Amino-acid transport</keyword>
<evidence type="ECO:0000256" key="12">
    <source>
        <dbReference type="ARBA" id="ARBA00023201"/>
    </source>
</evidence>
<sequence>MTSNAEKFGQDNPGFQIENGENGRATKDSETKIKVDSIETERAQWGNGLEFLMSCIAMSVGLGNIWRFPFTAYENGGGAFLIPYIVVLIVIGRPLYYLEMALGQFTSRGNVQSFSSLSPAIKGIGYGQLLGSTCIATYYCSLMALTLFYLVSSFTSDLPWSHCKVEWETENSQRNVTCVSSKDTESVTGRNKISSSELWFTKEVLKEKEQINDGVGPPEWRLTLCLLVAWFLTFAVSVKGVKSSGKVSYFLALFPYVVMGALLIRAVTLEGSTEGMLYFVTPQWSKLARAEVWYAAVTQCFFSLNVGLGSIIMYSSYNSFDHNINRDALVVTTLDTFTSLLAGTTIFGILGNLAHELNVPVEDVVKSGGTGLAFISYPDAIAKFQSVPWLFAILFFIMLFVLGIGSLVALHGCANTMIMDNFPTIKPWKVSAATALFGFLVGLVYITPGGQFILTVVDFFGGNMVIFVFAIIEIVTLMWCYGSENFCNDLEFMTKQKVGIYWRITWTIITPLFLIIVFIYSLATLTRLDYGSYEISDLALGLGWAIVCVSVMIFASFFGVSFYKNRKFGFPAMIWETFNTTNWGPENHSVRLAWKEEKLRKSAEVASSGKIWITRKLNFLIGR</sequence>
<evidence type="ECO:0000256" key="16">
    <source>
        <dbReference type="SAM" id="MobiDB-lite"/>
    </source>
</evidence>
<feature type="transmembrane region" description="Helical" evidence="17">
    <location>
        <begin position="542"/>
        <end position="563"/>
    </location>
</feature>
<organism evidence="18">
    <name type="scientific">Photinus pyralis</name>
    <name type="common">Common eastern firefly</name>
    <name type="synonym">Lampyris pyralis</name>
    <dbReference type="NCBI Taxonomy" id="7054"/>
    <lineage>
        <taxon>Eukaryota</taxon>
        <taxon>Metazoa</taxon>
        <taxon>Ecdysozoa</taxon>
        <taxon>Arthropoda</taxon>
        <taxon>Hexapoda</taxon>
        <taxon>Insecta</taxon>
        <taxon>Pterygota</taxon>
        <taxon>Neoptera</taxon>
        <taxon>Endopterygota</taxon>
        <taxon>Coleoptera</taxon>
        <taxon>Polyphaga</taxon>
        <taxon>Elateriformia</taxon>
        <taxon>Elateroidea</taxon>
        <taxon>Lampyridae</taxon>
        <taxon>Lampyrinae</taxon>
        <taxon>Photinus</taxon>
    </lineage>
</organism>
<evidence type="ECO:0000313" key="18">
    <source>
        <dbReference type="EMBL" id="JAV80268.1"/>
    </source>
</evidence>
<feature type="binding site" evidence="14">
    <location>
        <position position="303"/>
    </location>
    <ligand>
        <name>Na(+)</name>
        <dbReference type="ChEBI" id="CHEBI:29101"/>
        <label>1</label>
    </ligand>
</feature>
<keyword evidence="8 14" id="KW-0915">Sodium</keyword>
<dbReference type="PROSITE" id="PS00754">
    <property type="entry name" value="NA_NEUROTRAN_SYMP_2"/>
    <property type="match status" value="1"/>
</dbReference>
<accession>A0A1Y1M5C2</accession>
<dbReference type="NCBIfam" id="NF037979">
    <property type="entry name" value="Na_transp"/>
    <property type="match status" value="1"/>
</dbReference>
<evidence type="ECO:0000256" key="11">
    <source>
        <dbReference type="ARBA" id="ARBA00023180"/>
    </source>
</evidence>
<feature type="transmembrane region" description="Helical" evidence="17">
    <location>
        <begin position="78"/>
        <end position="98"/>
    </location>
</feature>
<dbReference type="GO" id="GO:0005886">
    <property type="term" value="C:plasma membrane"/>
    <property type="evidence" value="ECO:0007669"/>
    <property type="project" value="TreeGrafter"/>
</dbReference>
<evidence type="ECO:0000256" key="6">
    <source>
        <dbReference type="ARBA" id="ARBA00022970"/>
    </source>
</evidence>
<dbReference type="SUPFAM" id="SSF161070">
    <property type="entry name" value="SNF-like"/>
    <property type="match status" value="1"/>
</dbReference>
<keyword evidence="3 15" id="KW-0813">Transport</keyword>
<feature type="transmembrane region" description="Helical" evidence="17">
    <location>
        <begin position="459"/>
        <end position="480"/>
    </location>
</feature>
<keyword evidence="12" id="KW-0739">Sodium transport</keyword>
<keyword evidence="4 15" id="KW-0812">Transmembrane</keyword>
<feature type="transmembrane region" description="Helical" evidence="17">
    <location>
        <begin position="500"/>
        <end position="522"/>
    </location>
</feature>
<keyword evidence="5 15" id="KW-0769">Symport</keyword>
<comment type="similarity">
    <text evidence="2 15">Belongs to the sodium:neurotransmitter symporter (SNF) (TC 2.A.22) family.</text>
</comment>
<dbReference type="EMBL" id="GEZM01041588">
    <property type="protein sequence ID" value="JAV80268.1"/>
    <property type="molecule type" value="Transcribed_RNA"/>
</dbReference>
<feature type="binding site" evidence="14">
    <location>
        <position position="406"/>
    </location>
    <ligand>
        <name>Na(+)</name>
        <dbReference type="ChEBI" id="CHEBI:29101"/>
        <label>1</label>
    </ligand>
</feature>
<dbReference type="CDD" id="cd10324">
    <property type="entry name" value="SLC6sbd"/>
    <property type="match status" value="1"/>
</dbReference>
<feature type="transmembrane region" description="Helical" evidence="17">
    <location>
        <begin position="389"/>
        <end position="410"/>
    </location>
</feature>
<evidence type="ECO:0000256" key="7">
    <source>
        <dbReference type="ARBA" id="ARBA00022989"/>
    </source>
</evidence>
<feature type="transmembrane region" description="Helical" evidence="17">
    <location>
        <begin position="48"/>
        <end position="66"/>
    </location>
</feature>